<proteinExistence type="predicted"/>
<protein>
    <submittedName>
        <fullName evidence="1">Catechol 1,2-dioxygenase</fullName>
    </submittedName>
</protein>
<sequence>MDDFAFATRAELIADPVKVTDPAVAQSRDLSGEHTEVNFNFTLVEATDGGEEVRGKRARVKE</sequence>
<dbReference type="AlphaFoldDB" id="A0A4V6JIR5"/>
<reference evidence="1 2" key="1">
    <citation type="submission" date="2019-05" db="EMBL/GenBank/DDBJ databases">
        <authorList>
            <consortium name="Pathogen Informatics"/>
        </authorList>
    </citation>
    <scope>NUCLEOTIDE SEQUENCE [LARGE SCALE GENOMIC DNA]</scope>
    <source>
        <strain evidence="1 2">NCTC13032</strain>
    </source>
</reference>
<dbReference type="Gene3D" id="2.60.130.10">
    <property type="entry name" value="Aromatic compound dioxygenase"/>
    <property type="match status" value="1"/>
</dbReference>
<dbReference type="GO" id="GO:0016702">
    <property type="term" value="F:oxidoreductase activity, acting on single donors with incorporation of molecular oxygen, incorporation of two atoms of oxygen"/>
    <property type="evidence" value="ECO:0007669"/>
    <property type="project" value="InterPro"/>
</dbReference>
<name>A0A4V6JIR5_9ENTR</name>
<evidence type="ECO:0000313" key="1">
    <source>
        <dbReference type="EMBL" id="VTP69283.1"/>
    </source>
</evidence>
<dbReference type="InterPro" id="IPR015889">
    <property type="entry name" value="Intradiol_dOase_core"/>
</dbReference>
<dbReference type="GO" id="GO:0005506">
    <property type="term" value="F:iron ion binding"/>
    <property type="evidence" value="ECO:0007669"/>
    <property type="project" value="InterPro"/>
</dbReference>
<organism evidence="1 2">
    <name type="scientific">Leclercia adecarboxylata</name>
    <dbReference type="NCBI Taxonomy" id="83655"/>
    <lineage>
        <taxon>Bacteria</taxon>
        <taxon>Pseudomonadati</taxon>
        <taxon>Pseudomonadota</taxon>
        <taxon>Gammaproteobacteria</taxon>
        <taxon>Enterobacterales</taxon>
        <taxon>Enterobacteriaceae</taxon>
        <taxon>Leclercia</taxon>
    </lineage>
</organism>
<keyword evidence="1" id="KW-0560">Oxidoreductase</keyword>
<keyword evidence="1" id="KW-0223">Dioxygenase</keyword>
<dbReference type="EMBL" id="LR590464">
    <property type="protein sequence ID" value="VTP69283.1"/>
    <property type="molecule type" value="Genomic_DNA"/>
</dbReference>
<evidence type="ECO:0000313" key="2">
    <source>
        <dbReference type="Proteomes" id="UP000310719"/>
    </source>
</evidence>
<gene>
    <name evidence="1" type="ORF">NCTC13032_04184</name>
</gene>
<accession>A0A4V6JIR5</accession>
<dbReference type="Proteomes" id="UP000310719">
    <property type="component" value="Chromosome"/>
</dbReference>